<dbReference type="Proteomes" id="UP001164250">
    <property type="component" value="Chromosome 8"/>
</dbReference>
<protein>
    <submittedName>
        <fullName evidence="1">Uncharacterized protein</fullName>
    </submittedName>
</protein>
<accession>A0ACC1ATM4</accession>
<keyword evidence="2" id="KW-1185">Reference proteome</keyword>
<reference evidence="2" key="1">
    <citation type="journal article" date="2023" name="G3 (Bethesda)">
        <title>Genome assembly and association tests identify interacting loci associated with vigor, precocity, and sex in interspecific pistachio rootstocks.</title>
        <authorList>
            <person name="Palmer W."/>
            <person name="Jacygrad E."/>
            <person name="Sagayaradj S."/>
            <person name="Cavanaugh K."/>
            <person name="Han R."/>
            <person name="Bertier L."/>
            <person name="Beede B."/>
            <person name="Kafkas S."/>
            <person name="Golino D."/>
            <person name="Preece J."/>
            <person name="Michelmore R."/>
        </authorList>
    </citation>
    <scope>NUCLEOTIDE SEQUENCE [LARGE SCALE GENOMIC DNA]</scope>
</reference>
<evidence type="ECO:0000313" key="1">
    <source>
        <dbReference type="EMBL" id="KAJ0090069.1"/>
    </source>
</evidence>
<organism evidence="1 2">
    <name type="scientific">Pistacia atlantica</name>
    <dbReference type="NCBI Taxonomy" id="434234"/>
    <lineage>
        <taxon>Eukaryota</taxon>
        <taxon>Viridiplantae</taxon>
        <taxon>Streptophyta</taxon>
        <taxon>Embryophyta</taxon>
        <taxon>Tracheophyta</taxon>
        <taxon>Spermatophyta</taxon>
        <taxon>Magnoliopsida</taxon>
        <taxon>eudicotyledons</taxon>
        <taxon>Gunneridae</taxon>
        <taxon>Pentapetalae</taxon>
        <taxon>rosids</taxon>
        <taxon>malvids</taxon>
        <taxon>Sapindales</taxon>
        <taxon>Anacardiaceae</taxon>
        <taxon>Pistacia</taxon>
    </lineage>
</organism>
<gene>
    <name evidence="1" type="ORF">Patl1_14096</name>
</gene>
<comment type="caution">
    <text evidence="1">The sequence shown here is derived from an EMBL/GenBank/DDBJ whole genome shotgun (WGS) entry which is preliminary data.</text>
</comment>
<name>A0ACC1ATM4_9ROSI</name>
<dbReference type="EMBL" id="CM047904">
    <property type="protein sequence ID" value="KAJ0090069.1"/>
    <property type="molecule type" value="Genomic_DNA"/>
</dbReference>
<proteinExistence type="predicted"/>
<sequence>MGLTQIFNCKIQSPHPVLVSEEKMVVLIEKNFSNFITRIEQRHSRLLFHHSGLSSSTTTSHRQFATPLLPPHAILYKPTRFRPPIYPLPPPPTYPFQRYIPWKKDTVSEGTKYKLSLSFPSDYPLKPPKDKSSWAYDVRTILISVQSLLGEPNISFPLNSQVAQLWSN</sequence>
<evidence type="ECO:0000313" key="2">
    <source>
        <dbReference type="Proteomes" id="UP001164250"/>
    </source>
</evidence>